<keyword evidence="2" id="KW-0808">Transferase</keyword>
<gene>
    <name evidence="2" type="ORF">SAMN04488000_10161</name>
</gene>
<proteinExistence type="predicted"/>
<dbReference type="PANTHER" id="PTHR43031">
    <property type="entry name" value="FAD-DEPENDENT OXIDOREDUCTASE"/>
    <property type="match status" value="1"/>
</dbReference>
<sequence length="112" mass="11967">MTVPSVEIADVPAQLPEGAVLLDVREQDEWDAGHAPGAVHVPMSEIAARLDEVPNDVQLYVVCRAGGRSARVTQYLNQNGWEAVNVEGGMQHWEAAGRPLEGGTDGAEPQVI</sequence>
<reference evidence="3" key="1">
    <citation type="submission" date="2016-10" db="EMBL/GenBank/DDBJ databases">
        <authorList>
            <person name="Varghese N."/>
            <person name="Submissions S."/>
        </authorList>
    </citation>
    <scope>NUCLEOTIDE SEQUENCE [LARGE SCALE GENOMIC DNA]</scope>
    <source>
        <strain evidence="3">DSM 44437</strain>
    </source>
</reference>
<accession>A0A1H9A821</accession>
<dbReference type="Proteomes" id="UP000199503">
    <property type="component" value="Unassembled WGS sequence"/>
</dbReference>
<name>A0A1H9A821_9PSEU</name>
<dbReference type="PANTHER" id="PTHR43031:SF1">
    <property type="entry name" value="PYRIDINE NUCLEOTIDE-DISULPHIDE OXIDOREDUCTASE"/>
    <property type="match status" value="1"/>
</dbReference>
<dbReference type="Gene3D" id="3.40.250.10">
    <property type="entry name" value="Rhodanese-like domain"/>
    <property type="match status" value="1"/>
</dbReference>
<dbReference type="Pfam" id="PF00581">
    <property type="entry name" value="Rhodanese"/>
    <property type="match status" value="1"/>
</dbReference>
<dbReference type="SMART" id="SM00450">
    <property type="entry name" value="RHOD"/>
    <property type="match status" value="1"/>
</dbReference>
<dbReference type="SUPFAM" id="SSF52821">
    <property type="entry name" value="Rhodanese/Cell cycle control phosphatase"/>
    <property type="match status" value="1"/>
</dbReference>
<dbReference type="EMBL" id="FOFV01000001">
    <property type="protein sequence ID" value="SEP72804.1"/>
    <property type="molecule type" value="Genomic_DNA"/>
</dbReference>
<protein>
    <submittedName>
        <fullName evidence="2">Rhodanese-related sulfurtransferase</fullName>
    </submittedName>
</protein>
<dbReference type="InterPro" id="IPR036873">
    <property type="entry name" value="Rhodanese-like_dom_sf"/>
</dbReference>
<dbReference type="InterPro" id="IPR050229">
    <property type="entry name" value="GlpE_sulfurtransferase"/>
</dbReference>
<dbReference type="GO" id="GO:0016740">
    <property type="term" value="F:transferase activity"/>
    <property type="evidence" value="ECO:0007669"/>
    <property type="project" value="UniProtKB-KW"/>
</dbReference>
<evidence type="ECO:0000259" key="1">
    <source>
        <dbReference type="PROSITE" id="PS50206"/>
    </source>
</evidence>
<keyword evidence="3" id="KW-1185">Reference proteome</keyword>
<evidence type="ECO:0000313" key="2">
    <source>
        <dbReference type="EMBL" id="SEP72804.1"/>
    </source>
</evidence>
<dbReference type="CDD" id="cd00158">
    <property type="entry name" value="RHOD"/>
    <property type="match status" value="1"/>
</dbReference>
<dbReference type="InterPro" id="IPR001763">
    <property type="entry name" value="Rhodanese-like_dom"/>
</dbReference>
<dbReference type="RefSeq" id="WP_245785801.1">
    <property type="nucleotide sequence ID" value="NZ_FOFV01000001.1"/>
</dbReference>
<evidence type="ECO:0000313" key="3">
    <source>
        <dbReference type="Proteomes" id="UP000199503"/>
    </source>
</evidence>
<dbReference type="AlphaFoldDB" id="A0A1H9A821"/>
<dbReference type="PROSITE" id="PS50206">
    <property type="entry name" value="RHODANESE_3"/>
    <property type="match status" value="1"/>
</dbReference>
<feature type="domain" description="Rhodanese" evidence="1">
    <location>
        <begin position="15"/>
        <end position="102"/>
    </location>
</feature>
<organism evidence="2 3">
    <name type="scientific">Lentzea albida</name>
    <dbReference type="NCBI Taxonomy" id="65499"/>
    <lineage>
        <taxon>Bacteria</taxon>
        <taxon>Bacillati</taxon>
        <taxon>Actinomycetota</taxon>
        <taxon>Actinomycetes</taxon>
        <taxon>Pseudonocardiales</taxon>
        <taxon>Pseudonocardiaceae</taxon>
        <taxon>Lentzea</taxon>
    </lineage>
</organism>
<dbReference type="STRING" id="65499.SAMN04488000_10161"/>